<dbReference type="AlphaFoldDB" id="A0A4Z2GQE9"/>
<comment type="caution">
    <text evidence="2">The sequence shown here is derived from an EMBL/GenBank/DDBJ whole genome shotgun (WGS) entry which is preliminary data.</text>
</comment>
<feature type="region of interest" description="Disordered" evidence="1">
    <location>
        <begin position="35"/>
        <end position="61"/>
    </location>
</feature>
<evidence type="ECO:0000313" key="3">
    <source>
        <dbReference type="Proteomes" id="UP000314294"/>
    </source>
</evidence>
<protein>
    <submittedName>
        <fullName evidence="2">Uncharacterized protein</fullName>
    </submittedName>
</protein>
<proteinExistence type="predicted"/>
<organism evidence="2 3">
    <name type="scientific">Liparis tanakae</name>
    <name type="common">Tanaka's snailfish</name>
    <dbReference type="NCBI Taxonomy" id="230148"/>
    <lineage>
        <taxon>Eukaryota</taxon>
        <taxon>Metazoa</taxon>
        <taxon>Chordata</taxon>
        <taxon>Craniata</taxon>
        <taxon>Vertebrata</taxon>
        <taxon>Euteleostomi</taxon>
        <taxon>Actinopterygii</taxon>
        <taxon>Neopterygii</taxon>
        <taxon>Teleostei</taxon>
        <taxon>Neoteleostei</taxon>
        <taxon>Acanthomorphata</taxon>
        <taxon>Eupercaria</taxon>
        <taxon>Perciformes</taxon>
        <taxon>Cottioidei</taxon>
        <taxon>Cottales</taxon>
        <taxon>Liparidae</taxon>
        <taxon>Liparis</taxon>
    </lineage>
</organism>
<feature type="compositionally biased region" description="Polar residues" evidence="1">
    <location>
        <begin position="48"/>
        <end position="61"/>
    </location>
</feature>
<evidence type="ECO:0000313" key="2">
    <source>
        <dbReference type="EMBL" id="TNN55686.1"/>
    </source>
</evidence>
<gene>
    <name evidence="2" type="ORF">EYF80_034121</name>
</gene>
<keyword evidence="3" id="KW-1185">Reference proteome</keyword>
<reference evidence="2 3" key="1">
    <citation type="submission" date="2019-03" db="EMBL/GenBank/DDBJ databases">
        <title>First draft genome of Liparis tanakae, snailfish: a comprehensive survey of snailfish specific genes.</title>
        <authorList>
            <person name="Kim W."/>
            <person name="Song I."/>
            <person name="Jeong J.-H."/>
            <person name="Kim D."/>
            <person name="Kim S."/>
            <person name="Ryu S."/>
            <person name="Song J.Y."/>
            <person name="Lee S.K."/>
        </authorList>
    </citation>
    <scope>NUCLEOTIDE SEQUENCE [LARGE SCALE GENOMIC DNA]</scope>
    <source>
        <tissue evidence="2">Muscle</tissue>
    </source>
</reference>
<dbReference type="Proteomes" id="UP000314294">
    <property type="component" value="Unassembled WGS sequence"/>
</dbReference>
<accession>A0A4Z2GQE9</accession>
<sequence>MTMMMTRMMMMMEEDVCGEEVALMSAPIAGPRKGAAVQKSHSLGGPTSFATSSQNVGGETR</sequence>
<evidence type="ECO:0000256" key="1">
    <source>
        <dbReference type="SAM" id="MobiDB-lite"/>
    </source>
</evidence>
<name>A0A4Z2GQE9_9TELE</name>
<dbReference type="EMBL" id="SRLO01000449">
    <property type="protein sequence ID" value="TNN55686.1"/>
    <property type="molecule type" value="Genomic_DNA"/>
</dbReference>